<dbReference type="SUPFAM" id="SSF46785">
    <property type="entry name" value="Winged helix' DNA-binding domain"/>
    <property type="match status" value="1"/>
</dbReference>
<dbReference type="CDD" id="cd21788">
    <property type="entry name" value="Rad21_Rec8_M_SpRad21p-like"/>
    <property type="match status" value="1"/>
</dbReference>
<feature type="domain" description="Rad21/Rec8-like protein N-terminal" evidence="5">
    <location>
        <begin position="1"/>
        <end position="99"/>
    </location>
</feature>
<dbReference type="GO" id="GO:0003682">
    <property type="term" value="F:chromatin binding"/>
    <property type="evidence" value="ECO:0007669"/>
    <property type="project" value="TreeGrafter"/>
</dbReference>
<dbReference type="GO" id="GO:1990414">
    <property type="term" value="P:replication-born double-strand break repair via sister chromatid exchange"/>
    <property type="evidence" value="ECO:0007669"/>
    <property type="project" value="TreeGrafter"/>
</dbReference>
<evidence type="ECO:0000313" key="6">
    <source>
        <dbReference type="EMBL" id="KAF1963384.1"/>
    </source>
</evidence>
<dbReference type="InterPro" id="IPR039781">
    <property type="entry name" value="Rad21/Rec8-like"/>
</dbReference>
<dbReference type="EMBL" id="ML976977">
    <property type="protein sequence ID" value="KAF1963384.1"/>
    <property type="molecule type" value="Genomic_DNA"/>
</dbReference>
<evidence type="ECO:0000256" key="3">
    <source>
        <dbReference type="ARBA" id="ARBA00023242"/>
    </source>
</evidence>
<dbReference type="GO" id="GO:0005634">
    <property type="term" value="C:nucleus"/>
    <property type="evidence" value="ECO:0007669"/>
    <property type="project" value="UniProtKB-SubCell"/>
</dbReference>
<dbReference type="InterPro" id="IPR006909">
    <property type="entry name" value="Rad21/Rec8_C_eu"/>
</dbReference>
<dbReference type="Pfam" id="PF04824">
    <property type="entry name" value="Rad21_Rec8"/>
    <property type="match status" value="1"/>
</dbReference>
<sequence>MFYPTELLQRSGALARVWMAANVEKKLTKTQVLQDKIDEDISEIMRPTAPFSLRLSSSLLLGVVRIYSRKARYLLDDCSDALWKIKMAFKPGNIDLPAPSHIAHPGALTLPDAITDIDLLAPMPDPSLLFSQSFDLGGLGLPTLTMPDWDSSQFLSTSVEAPRPEAPAAENVILGDDDDLNLELDFGDDVDVRAPVFEEGTSIERGRHAPIERGAFEELEPSLKDLGETEELHLDIGGDDLTELPQAPEIDIEDVPMGGMTELEEHEGPTVAGAPAPIVRERSMSPLSELGEAEERALEEEVQTTGIFQPVVEEEQDEEQIQQARAKRRRVIQQDTQTQLSTADIRAQQNNRDDILKPASFLPRDPLLLALINMQKSGGFVSSILGDGRSQGWAPELRGIMSMELVSRPAQKRKRDGGIADVETADEQAAAGAEEAPQLQFEEDVIQPEDVEIVGEETTLGEVEGQIQLPEEGIIIPQEEEEEVFSPIGETFDETTYPLLHPAESGVVSQDTKHAVYLLRQTFGDAAEYSEEERVKNVVEFQKMFPEDRTTKADVARMFNEILVLATKDAIKVQQEDHNLSGAIRIRAKRGLWGSWAETDVSGAEAIKAAEAAEAAQAPVAEAASAVSAGPLPAAEIAVES</sequence>
<keyword evidence="7" id="KW-1185">Reference proteome</keyword>
<dbReference type="InterPro" id="IPR006910">
    <property type="entry name" value="Rad21_Rec8_N"/>
</dbReference>
<dbReference type="FunFam" id="1.10.10.580:FF:000004">
    <property type="entry name" value="Double-strand-break repair protein rad21"/>
    <property type="match status" value="1"/>
</dbReference>
<dbReference type="InterPro" id="IPR036390">
    <property type="entry name" value="WH_DNA-bd_sf"/>
</dbReference>
<feature type="domain" description="Rad21/Rec8-like protein C-terminal eukaryotic" evidence="4">
    <location>
        <begin position="550"/>
        <end position="576"/>
    </location>
</feature>
<reference evidence="6" key="1">
    <citation type="journal article" date="2020" name="Stud. Mycol.">
        <title>101 Dothideomycetes genomes: a test case for predicting lifestyles and emergence of pathogens.</title>
        <authorList>
            <person name="Haridas S."/>
            <person name="Albert R."/>
            <person name="Binder M."/>
            <person name="Bloem J."/>
            <person name="Labutti K."/>
            <person name="Salamov A."/>
            <person name="Andreopoulos B."/>
            <person name="Baker S."/>
            <person name="Barry K."/>
            <person name="Bills G."/>
            <person name="Bluhm B."/>
            <person name="Cannon C."/>
            <person name="Castanera R."/>
            <person name="Culley D."/>
            <person name="Daum C."/>
            <person name="Ezra D."/>
            <person name="Gonzalez J."/>
            <person name="Henrissat B."/>
            <person name="Kuo A."/>
            <person name="Liang C."/>
            <person name="Lipzen A."/>
            <person name="Lutzoni F."/>
            <person name="Magnuson J."/>
            <person name="Mondo S."/>
            <person name="Nolan M."/>
            <person name="Ohm R."/>
            <person name="Pangilinan J."/>
            <person name="Park H.-J."/>
            <person name="Ramirez L."/>
            <person name="Alfaro M."/>
            <person name="Sun H."/>
            <person name="Tritt A."/>
            <person name="Yoshinaga Y."/>
            <person name="Zwiers L.-H."/>
            <person name="Turgeon B."/>
            <person name="Goodwin S."/>
            <person name="Spatafora J."/>
            <person name="Crous P."/>
            <person name="Grigoriev I."/>
        </authorList>
    </citation>
    <scope>NUCLEOTIDE SEQUENCE</scope>
    <source>
        <strain evidence="6">CBS 675.92</strain>
    </source>
</reference>
<comment type="subcellular location">
    <subcellularLocation>
        <location evidence="1">Nucleus</location>
    </subcellularLocation>
</comment>
<dbReference type="Gene3D" id="1.10.10.580">
    <property type="entry name" value="Structural maintenance of chromosome 1. Chain E"/>
    <property type="match status" value="1"/>
</dbReference>
<comment type="similarity">
    <text evidence="2">Belongs to the rad21 family.</text>
</comment>
<evidence type="ECO:0000259" key="5">
    <source>
        <dbReference type="Pfam" id="PF04825"/>
    </source>
</evidence>
<dbReference type="Pfam" id="PF04825">
    <property type="entry name" value="Rad21_Rec8_N"/>
    <property type="match status" value="1"/>
</dbReference>
<dbReference type="PANTHER" id="PTHR12585:SF69">
    <property type="entry name" value="FI11703P"/>
    <property type="match status" value="1"/>
</dbReference>
<name>A0A6A5UF87_9PLEO</name>
<accession>A0A6A5UF87</accession>
<dbReference type="PANTHER" id="PTHR12585">
    <property type="entry name" value="SCC1 / RAD21 FAMILY MEMBER"/>
    <property type="match status" value="1"/>
</dbReference>
<keyword evidence="3" id="KW-0539">Nucleus</keyword>
<gene>
    <name evidence="6" type="ORF">CC80DRAFT_587811</name>
</gene>
<dbReference type="Proteomes" id="UP000800035">
    <property type="component" value="Unassembled WGS sequence"/>
</dbReference>
<organism evidence="6 7">
    <name type="scientific">Byssothecium circinans</name>
    <dbReference type="NCBI Taxonomy" id="147558"/>
    <lineage>
        <taxon>Eukaryota</taxon>
        <taxon>Fungi</taxon>
        <taxon>Dikarya</taxon>
        <taxon>Ascomycota</taxon>
        <taxon>Pezizomycotina</taxon>
        <taxon>Dothideomycetes</taxon>
        <taxon>Pleosporomycetidae</taxon>
        <taxon>Pleosporales</taxon>
        <taxon>Massarineae</taxon>
        <taxon>Massarinaceae</taxon>
        <taxon>Byssothecium</taxon>
    </lineage>
</organism>
<evidence type="ECO:0000259" key="4">
    <source>
        <dbReference type="Pfam" id="PF04824"/>
    </source>
</evidence>
<proteinExistence type="inferred from homology"/>
<evidence type="ECO:0000256" key="2">
    <source>
        <dbReference type="ARBA" id="ARBA00009870"/>
    </source>
</evidence>
<dbReference type="InterPro" id="IPR023093">
    <property type="entry name" value="ScpA-like_C"/>
</dbReference>
<protein>
    <recommendedName>
        <fullName evidence="8">Rad21/Rec8-like protein N-terminal domain-containing protein</fullName>
    </recommendedName>
</protein>
<dbReference type="AlphaFoldDB" id="A0A6A5UF87"/>
<evidence type="ECO:0000313" key="7">
    <source>
        <dbReference type="Proteomes" id="UP000800035"/>
    </source>
</evidence>
<dbReference type="GO" id="GO:0030892">
    <property type="term" value="C:mitotic cohesin complex"/>
    <property type="evidence" value="ECO:0007669"/>
    <property type="project" value="TreeGrafter"/>
</dbReference>
<dbReference type="OrthoDB" id="10071381at2759"/>
<dbReference type="GO" id="GO:0007064">
    <property type="term" value="P:mitotic sister chromatid cohesion"/>
    <property type="evidence" value="ECO:0007669"/>
    <property type="project" value="TreeGrafter"/>
</dbReference>
<evidence type="ECO:0008006" key="8">
    <source>
        <dbReference type="Google" id="ProtNLM"/>
    </source>
</evidence>
<evidence type="ECO:0000256" key="1">
    <source>
        <dbReference type="ARBA" id="ARBA00004123"/>
    </source>
</evidence>